<dbReference type="SMART" id="SM00856">
    <property type="entry name" value="PMEI"/>
    <property type="match status" value="1"/>
</dbReference>
<evidence type="ECO:0000256" key="1">
    <source>
        <dbReference type="ARBA" id="ARBA00022729"/>
    </source>
</evidence>
<evidence type="ECO:0000256" key="3">
    <source>
        <dbReference type="ARBA" id="ARBA00038471"/>
    </source>
</evidence>
<feature type="domain" description="Pectinesterase inhibitor" evidence="5">
    <location>
        <begin position="19"/>
        <end position="156"/>
    </location>
</feature>
<accession>A0AAD2E1I8</accession>
<dbReference type="AlphaFoldDB" id="A0AAD2E1I8"/>
<dbReference type="InterPro" id="IPR052421">
    <property type="entry name" value="PCW_Enzyme_Inhibitor"/>
</dbReference>
<organism evidence="6 7">
    <name type="scientific">Fraxinus pennsylvanica</name>
    <dbReference type="NCBI Taxonomy" id="56036"/>
    <lineage>
        <taxon>Eukaryota</taxon>
        <taxon>Viridiplantae</taxon>
        <taxon>Streptophyta</taxon>
        <taxon>Embryophyta</taxon>
        <taxon>Tracheophyta</taxon>
        <taxon>Spermatophyta</taxon>
        <taxon>Magnoliopsida</taxon>
        <taxon>eudicotyledons</taxon>
        <taxon>Gunneridae</taxon>
        <taxon>Pentapetalae</taxon>
        <taxon>asterids</taxon>
        <taxon>lamiids</taxon>
        <taxon>Lamiales</taxon>
        <taxon>Oleaceae</taxon>
        <taxon>Oleeae</taxon>
        <taxon>Fraxinus</taxon>
    </lineage>
</organism>
<dbReference type="SUPFAM" id="SSF101148">
    <property type="entry name" value="Plant invertase/pectin methylesterase inhibitor"/>
    <property type="match status" value="1"/>
</dbReference>
<name>A0AAD2E1I8_9LAMI</name>
<dbReference type="CDD" id="cd15797">
    <property type="entry name" value="PMEI"/>
    <property type="match status" value="1"/>
</dbReference>
<keyword evidence="7" id="KW-1185">Reference proteome</keyword>
<sequence length="160" mass="17101">MASKSFLLVSLALVLLCGCQADLVDDICSVSTNPSLCNQILRSDPRTPGAKNLRELGKIALDKALEGTKATRLAVKSLGKGPTASTCVKVCQDAINNLNECRNLLRASDISALQTKVSVALTDVQTCDDTYEGKEPPQINQATQRAKELIGIFLIIASRL</sequence>
<dbReference type="Pfam" id="PF04043">
    <property type="entry name" value="PMEI"/>
    <property type="match status" value="1"/>
</dbReference>
<comment type="similarity">
    <text evidence="3">Belongs to the PMEI family.</text>
</comment>
<dbReference type="Proteomes" id="UP000834106">
    <property type="component" value="Chromosome 11"/>
</dbReference>
<dbReference type="NCBIfam" id="TIGR01614">
    <property type="entry name" value="PME_inhib"/>
    <property type="match status" value="1"/>
</dbReference>
<reference evidence="6" key="1">
    <citation type="submission" date="2023-05" db="EMBL/GenBank/DDBJ databases">
        <authorList>
            <person name="Huff M."/>
        </authorList>
    </citation>
    <scope>NUCLEOTIDE SEQUENCE</scope>
</reference>
<evidence type="ECO:0000313" key="6">
    <source>
        <dbReference type="EMBL" id="CAI9771385.1"/>
    </source>
</evidence>
<evidence type="ECO:0000256" key="4">
    <source>
        <dbReference type="SAM" id="SignalP"/>
    </source>
</evidence>
<keyword evidence="1 4" id="KW-0732">Signal</keyword>
<dbReference type="InterPro" id="IPR034086">
    <property type="entry name" value="PMEI_plant"/>
</dbReference>
<evidence type="ECO:0000256" key="2">
    <source>
        <dbReference type="ARBA" id="ARBA00023157"/>
    </source>
</evidence>
<evidence type="ECO:0000259" key="5">
    <source>
        <dbReference type="SMART" id="SM00856"/>
    </source>
</evidence>
<dbReference type="PROSITE" id="PS51257">
    <property type="entry name" value="PROKAR_LIPOPROTEIN"/>
    <property type="match status" value="1"/>
</dbReference>
<feature type="chain" id="PRO_5042158862" description="Pectinesterase inhibitor domain-containing protein" evidence="4">
    <location>
        <begin position="22"/>
        <end position="160"/>
    </location>
</feature>
<dbReference type="PANTHER" id="PTHR36710">
    <property type="entry name" value="PECTINESTERASE INHIBITOR-LIKE"/>
    <property type="match status" value="1"/>
</dbReference>
<dbReference type="PANTHER" id="PTHR36710:SF4">
    <property type="entry name" value="PLANT INVERTASE_PECTIN METHYLESTERASE INHIBITOR SUPERFAMILY PROTEIN"/>
    <property type="match status" value="1"/>
</dbReference>
<dbReference type="EMBL" id="OU503046">
    <property type="protein sequence ID" value="CAI9771385.1"/>
    <property type="molecule type" value="Genomic_DNA"/>
</dbReference>
<dbReference type="GO" id="GO:0046910">
    <property type="term" value="F:pectinesterase inhibitor activity"/>
    <property type="evidence" value="ECO:0007669"/>
    <property type="project" value="InterPro"/>
</dbReference>
<feature type="signal peptide" evidence="4">
    <location>
        <begin position="1"/>
        <end position="21"/>
    </location>
</feature>
<dbReference type="InterPro" id="IPR006501">
    <property type="entry name" value="Pectinesterase_inhib_dom"/>
</dbReference>
<evidence type="ECO:0000313" key="7">
    <source>
        <dbReference type="Proteomes" id="UP000834106"/>
    </source>
</evidence>
<protein>
    <recommendedName>
        <fullName evidence="5">Pectinesterase inhibitor domain-containing protein</fullName>
    </recommendedName>
</protein>
<gene>
    <name evidence="6" type="ORF">FPE_LOCUS18815</name>
</gene>
<dbReference type="Gene3D" id="1.20.140.40">
    <property type="entry name" value="Invertase/pectin methylesterase inhibitor family protein"/>
    <property type="match status" value="1"/>
</dbReference>
<keyword evidence="2" id="KW-1015">Disulfide bond</keyword>
<dbReference type="InterPro" id="IPR035513">
    <property type="entry name" value="Invertase/methylesterase_inhib"/>
</dbReference>
<proteinExistence type="inferred from homology"/>